<proteinExistence type="predicted"/>
<name>A0AAX0PYY5_9LACT</name>
<evidence type="ECO:0000313" key="1">
    <source>
        <dbReference type="EMBL" id="PAK85399.1"/>
    </source>
</evidence>
<dbReference type="Proteomes" id="UP000215635">
    <property type="component" value="Unassembled WGS sequence"/>
</dbReference>
<protein>
    <submittedName>
        <fullName evidence="1">Uncharacterized protein</fullName>
    </submittedName>
</protein>
<reference evidence="1 2" key="1">
    <citation type="submission" date="2017-04" db="EMBL/GenBank/DDBJ databases">
        <title>Kefir bacterial isolates.</title>
        <authorList>
            <person name="Kim Y."/>
            <person name="Blasche S."/>
            <person name="Patil K.R."/>
        </authorList>
    </citation>
    <scope>NUCLEOTIDE SEQUENCE [LARGE SCALE GENOMIC DNA]</scope>
    <source>
        <strain evidence="1 2">OG2</strain>
    </source>
</reference>
<accession>A0AAX0PYY5</accession>
<comment type="caution">
    <text evidence="1">The sequence shown here is derived from an EMBL/GenBank/DDBJ whole genome shotgun (WGS) entry which is preliminary data.</text>
</comment>
<evidence type="ECO:0000313" key="2">
    <source>
        <dbReference type="Proteomes" id="UP000215635"/>
    </source>
</evidence>
<sequence>SSRAAAKEERWESMRIGAGDCGRTKAWVLRAGTMEAEGFWEEAVWMEIFSGSGWEYFPGVVLFLMFGCALD</sequence>
<gene>
    <name evidence="1" type="ORF">B8W88_14210</name>
</gene>
<dbReference type="EMBL" id="NCWV01000178">
    <property type="protein sequence ID" value="PAK85399.1"/>
    <property type="molecule type" value="Genomic_DNA"/>
</dbReference>
<feature type="non-terminal residue" evidence="1">
    <location>
        <position position="71"/>
    </location>
</feature>
<organism evidence="1 2">
    <name type="scientific">Lactococcus lactis</name>
    <dbReference type="NCBI Taxonomy" id="1358"/>
    <lineage>
        <taxon>Bacteria</taxon>
        <taxon>Bacillati</taxon>
        <taxon>Bacillota</taxon>
        <taxon>Bacilli</taxon>
        <taxon>Lactobacillales</taxon>
        <taxon>Streptococcaceae</taxon>
        <taxon>Lactococcus</taxon>
    </lineage>
</organism>
<feature type="non-terminal residue" evidence="1">
    <location>
        <position position="1"/>
    </location>
</feature>
<dbReference type="AlphaFoldDB" id="A0AAX0PYY5"/>